<evidence type="ECO:0000256" key="4">
    <source>
        <dbReference type="ARBA" id="ARBA00022984"/>
    </source>
</evidence>
<comment type="similarity">
    <text evidence="8">Belongs to the aspartate/glutamate racemases family.</text>
</comment>
<feature type="binding site" evidence="8">
    <location>
        <begin position="26"/>
        <end position="27"/>
    </location>
    <ligand>
        <name>substrate</name>
    </ligand>
</feature>
<dbReference type="FunFam" id="3.40.50.1860:FF:000002">
    <property type="entry name" value="Glutamate racemase"/>
    <property type="match status" value="1"/>
</dbReference>
<dbReference type="InterPro" id="IPR001920">
    <property type="entry name" value="Asp/Glu_race"/>
</dbReference>
<dbReference type="PANTHER" id="PTHR21198">
    <property type="entry name" value="GLUTAMATE RACEMASE"/>
    <property type="match status" value="1"/>
</dbReference>
<evidence type="ECO:0000256" key="5">
    <source>
        <dbReference type="ARBA" id="ARBA00023235"/>
    </source>
</evidence>
<dbReference type="PROSITE" id="PS00924">
    <property type="entry name" value="ASP_GLU_RACEMASE_2"/>
    <property type="match status" value="1"/>
</dbReference>
<feature type="binding site" evidence="8">
    <location>
        <begin position="199"/>
        <end position="200"/>
    </location>
    <ligand>
        <name>substrate</name>
    </ligand>
</feature>
<keyword evidence="4 8" id="KW-0573">Peptidoglycan synthesis</keyword>
<evidence type="ECO:0000256" key="3">
    <source>
        <dbReference type="ARBA" id="ARBA00022960"/>
    </source>
</evidence>
<dbReference type="Proteomes" id="UP000014417">
    <property type="component" value="Unassembled WGS sequence"/>
</dbReference>
<dbReference type="EC" id="5.1.1.3" evidence="2 8"/>
<organism evidence="9 10">
    <name type="scientific">Propionimicrobium lymphophilum ACS-093-V-SCH5</name>
    <dbReference type="NCBI Taxonomy" id="883161"/>
    <lineage>
        <taxon>Bacteria</taxon>
        <taxon>Bacillati</taxon>
        <taxon>Actinomycetota</taxon>
        <taxon>Actinomycetes</taxon>
        <taxon>Propionibacteriales</taxon>
        <taxon>Propionibacteriaceae</taxon>
        <taxon>Propionimicrobium</taxon>
    </lineage>
</organism>
<reference evidence="9 10" key="1">
    <citation type="submission" date="2013-04" db="EMBL/GenBank/DDBJ databases">
        <title>The Genome Sequence of Propionimicrobium lymphophilum ACS-093-V-SCH5.</title>
        <authorList>
            <consortium name="The Broad Institute Genomics Platform"/>
            <person name="Earl A."/>
            <person name="Ward D."/>
            <person name="Feldgarden M."/>
            <person name="Gevers D."/>
            <person name="Saerens B."/>
            <person name="Vaneechoutte M."/>
            <person name="Walker B."/>
            <person name="Young S."/>
            <person name="Zeng Q."/>
            <person name="Gargeya S."/>
            <person name="Fitzgerald M."/>
            <person name="Haas B."/>
            <person name="Abouelleil A."/>
            <person name="Allen A.W."/>
            <person name="Alvarado L."/>
            <person name="Arachchi H.M."/>
            <person name="Berlin A.M."/>
            <person name="Chapman S.B."/>
            <person name="Gainer-Dewar J."/>
            <person name="Goldberg J."/>
            <person name="Griggs A."/>
            <person name="Gujja S."/>
            <person name="Hansen M."/>
            <person name="Howarth C."/>
            <person name="Imamovic A."/>
            <person name="Ireland A."/>
            <person name="Larimer J."/>
            <person name="McCowan C."/>
            <person name="Murphy C."/>
            <person name="Pearson M."/>
            <person name="Poon T.W."/>
            <person name="Priest M."/>
            <person name="Roberts A."/>
            <person name="Saif S."/>
            <person name="Shea T."/>
            <person name="Sisk P."/>
            <person name="Sykes S."/>
            <person name="Wortman J."/>
            <person name="Nusbaum C."/>
            <person name="Birren B."/>
        </authorList>
    </citation>
    <scope>NUCLEOTIDE SEQUENCE [LARGE SCALE GENOMIC DNA]</scope>
    <source>
        <strain evidence="9 10">ACS-093-V-SCH5</strain>
    </source>
</reference>
<feature type="binding site" evidence="8">
    <location>
        <begin position="58"/>
        <end position="59"/>
    </location>
    <ligand>
        <name>substrate</name>
    </ligand>
</feature>
<feature type="active site" description="Proton donor/acceptor" evidence="8">
    <location>
        <position position="89"/>
    </location>
</feature>
<dbReference type="AlphaFoldDB" id="S2WWF5"/>
<feature type="binding site" evidence="8">
    <location>
        <begin position="90"/>
        <end position="91"/>
    </location>
    <ligand>
        <name>substrate</name>
    </ligand>
</feature>
<keyword evidence="5 8" id="KW-0413">Isomerase</keyword>
<dbReference type="RefSeq" id="WP_016456459.1">
    <property type="nucleotide sequence ID" value="NZ_KE150269.1"/>
</dbReference>
<evidence type="ECO:0000256" key="6">
    <source>
        <dbReference type="ARBA" id="ARBA00023316"/>
    </source>
</evidence>
<dbReference type="SUPFAM" id="SSF53681">
    <property type="entry name" value="Aspartate/glutamate racemase"/>
    <property type="match status" value="2"/>
</dbReference>
<dbReference type="GO" id="GO:0008360">
    <property type="term" value="P:regulation of cell shape"/>
    <property type="evidence" value="ECO:0007669"/>
    <property type="project" value="UniProtKB-KW"/>
</dbReference>
<accession>S2WWF5</accession>
<dbReference type="Pfam" id="PF01177">
    <property type="entry name" value="Asp_Glu_race"/>
    <property type="match status" value="1"/>
</dbReference>
<evidence type="ECO:0000256" key="2">
    <source>
        <dbReference type="ARBA" id="ARBA00013090"/>
    </source>
</evidence>
<comment type="catalytic activity">
    <reaction evidence="1 8">
        <text>L-glutamate = D-glutamate</text>
        <dbReference type="Rhea" id="RHEA:12813"/>
        <dbReference type="ChEBI" id="CHEBI:29985"/>
        <dbReference type="ChEBI" id="CHEBI:29986"/>
        <dbReference type="EC" id="5.1.1.3"/>
    </reaction>
</comment>
<dbReference type="InterPro" id="IPR004391">
    <property type="entry name" value="Glu_race"/>
</dbReference>
<dbReference type="NCBIfam" id="TIGR00067">
    <property type="entry name" value="glut_race"/>
    <property type="match status" value="1"/>
</dbReference>
<sequence>MSSELSTGLLPAVGKIDSRLPIGIFDSGFGGLTVSRAVTDLLPHEDIIYLGDTARAPYGPRTIAEVRKFALEGLDWLMDQGVKALVVACNSASSAALRDIRERYSVPVVDVIIPAARRAAKITRNGRVGVISTTATDKSGAYFDALAASNVRLYSKPCPRFVEFVEEGITSGDEVLEVTREYLQPLKEKNVDTLILGCTHYPLLSGAISYVMGEEVALVSSSDECARSAFAILTKLEGLRDAEPDRSAEHRFFTTGDPSKFAGLGSRLVGDFVSRVEKAEL</sequence>
<dbReference type="OrthoDB" id="9801055at2"/>
<evidence type="ECO:0000313" key="10">
    <source>
        <dbReference type="Proteomes" id="UP000014417"/>
    </source>
</evidence>
<dbReference type="EMBL" id="AGZR01000009">
    <property type="protein sequence ID" value="EPD32084.1"/>
    <property type="molecule type" value="Genomic_DNA"/>
</dbReference>
<dbReference type="STRING" id="883161.HMPREF9306_01648"/>
<dbReference type="GO" id="GO:0008881">
    <property type="term" value="F:glutamate racemase activity"/>
    <property type="evidence" value="ECO:0007669"/>
    <property type="project" value="UniProtKB-UniRule"/>
</dbReference>
<evidence type="ECO:0000256" key="7">
    <source>
        <dbReference type="ARBA" id="ARBA00070053"/>
    </source>
</evidence>
<dbReference type="PROSITE" id="PS00923">
    <property type="entry name" value="ASP_GLU_RACEMASE_1"/>
    <property type="match status" value="1"/>
</dbReference>
<dbReference type="InterPro" id="IPR018187">
    <property type="entry name" value="Asp/Glu_racemase_AS_1"/>
</dbReference>
<dbReference type="PATRIC" id="fig|883161.3.peg.1633"/>
<keyword evidence="6 8" id="KW-0961">Cell wall biogenesis/degradation</keyword>
<proteinExistence type="inferred from homology"/>
<feature type="active site" description="Proton donor/acceptor" evidence="8">
    <location>
        <position position="198"/>
    </location>
</feature>
<gene>
    <name evidence="8" type="primary">murI</name>
    <name evidence="9" type="ORF">HMPREF9306_01648</name>
</gene>
<evidence type="ECO:0000256" key="8">
    <source>
        <dbReference type="HAMAP-Rule" id="MF_00258"/>
    </source>
</evidence>
<dbReference type="GO" id="GO:0009252">
    <property type="term" value="P:peptidoglycan biosynthetic process"/>
    <property type="evidence" value="ECO:0007669"/>
    <property type="project" value="UniProtKB-UniRule"/>
</dbReference>
<keyword evidence="10" id="KW-1185">Reference proteome</keyword>
<comment type="function">
    <text evidence="8">Provides the (R)-glutamate required for cell wall biosynthesis.</text>
</comment>
<dbReference type="InterPro" id="IPR033134">
    <property type="entry name" value="Asp/Glu_racemase_AS_2"/>
</dbReference>
<evidence type="ECO:0000256" key="1">
    <source>
        <dbReference type="ARBA" id="ARBA00001602"/>
    </source>
</evidence>
<dbReference type="UniPathway" id="UPA00219"/>
<evidence type="ECO:0000313" key="9">
    <source>
        <dbReference type="EMBL" id="EPD32084.1"/>
    </source>
</evidence>
<dbReference type="HOGENOM" id="CLU_052344_0_1_11"/>
<keyword evidence="3 8" id="KW-0133">Cell shape</keyword>
<dbReference type="PANTHER" id="PTHR21198:SF2">
    <property type="entry name" value="GLUTAMATE RACEMASE"/>
    <property type="match status" value="1"/>
</dbReference>
<protein>
    <recommendedName>
        <fullName evidence="7 8">Glutamate racemase</fullName>
        <ecNumber evidence="2 8">5.1.1.3</ecNumber>
    </recommendedName>
</protein>
<dbReference type="GO" id="GO:0071555">
    <property type="term" value="P:cell wall organization"/>
    <property type="evidence" value="ECO:0007669"/>
    <property type="project" value="UniProtKB-KW"/>
</dbReference>
<name>S2WWF5_9ACTN</name>
<dbReference type="HAMAP" id="MF_00258">
    <property type="entry name" value="Glu_racemase"/>
    <property type="match status" value="1"/>
</dbReference>
<comment type="pathway">
    <text evidence="8">Cell wall biogenesis; peptidoglycan biosynthesis.</text>
</comment>
<comment type="caution">
    <text evidence="9">The sequence shown here is derived from an EMBL/GenBank/DDBJ whole genome shotgun (WGS) entry which is preliminary data.</text>
</comment>
<dbReference type="Gene3D" id="3.40.50.1860">
    <property type="match status" value="2"/>
</dbReference>
<dbReference type="InterPro" id="IPR015942">
    <property type="entry name" value="Asp/Glu/hydantoin_racemase"/>
</dbReference>